<name>A0A8H4FER7_COLGL</name>
<evidence type="ECO:0000313" key="2">
    <source>
        <dbReference type="EMBL" id="KAF3798304.1"/>
    </source>
</evidence>
<gene>
    <name evidence="2" type="ORF">GCG54_00015286</name>
</gene>
<accession>A0A8H4FER7</accession>
<reference evidence="2" key="2">
    <citation type="submission" date="2020-03" db="EMBL/GenBank/DDBJ databases">
        <authorList>
            <person name="Fu F.-F."/>
            <person name="Chen J."/>
        </authorList>
    </citation>
    <scope>NUCLEOTIDE SEQUENCE</scope>
    <source>
        <strain evidence="2">Lc1</strain>
    </source>
</reference>
<reference evidence="2" key="1">
    <citation type="journal article" date="2020" name="Phytopathology">
        <title>Genome sequence and comparative analysis of Colletotrichum gloeosporioides isolated from Liriodendron leaves.</title>
        <authorList>
            <person name="Fu F.F."/>
            <person name="Hao Z."/>
            <person name="Wang P."/>
            <person name="Lu Y."/>
            <person name="Xue L.J."/>
            <person name="Wei G."/>
            <person name="Tian Y."/>
            <person name="Baishi H."/>
            <person name="Xu H."/>
            <person name="Shi J."/>
            <person name="Cheng T."/>
            <person name="Wang G."/>
            <person name="Yi Y."/>
            <person name="Chen J."/>
        </authorList>
    </citation>
    <scope>NUCLEOTIDE SEQUENCE</scope>
    <source>
        <strain evidence="2">Lc1</strain>
    </source>
</reference>
<dbReference type="RefSeq" id="XP_045257464.1">
    <property type="nucleotide sequence ID" value="XM_045415095.1"/>
</dbReference>
<feature type="domain" description="Integrase zinc-binding" evidence="1">
    <location>
        <begin position="175"/>
        <end position="224"/>
    </location>
</feature>
<dbReference type="Gene3D" id="1.10.340.70">
    <property type="match status" value="1"/>
</dbReference>
<keyword evidence="3" id="KW-1185">Reference proteome</keyword>
<organism evidence="2 3">
    <name type="scientific">Colletotrichum gloeosporioides</name>
    <name type="common">Anthracnose fungus</name>
    <name type="synonym">Glomerella cingulata</name>
    <dbReference type="NCBI Taxonomy" id="474922"/>
    <lineage>
        <taxon>Eukaryota</taxon>
        <taxon>Fungi</taxon>
        <taxon>Dikarya</taxon>
        <taxon>Ascomycota</taxon>
        <taxon>Pezizomycotina</taxon>
        <taxon>Sordariomycetes</taxon>
        <taxon>Hypocreomycetidae</taxon>
        <taxon>Glomerellales</taxon>
        <taxon>Glomerellaceae</taxon>
        <taxon>Colletotrichum</taxon>
        <taxon>Colletotrichum gloeosporioides species complex</taxon>
    </lineage>
</organism>
<sequence length="225" mass="25869">MGELVLILYDLFLFTKPQRNYGTYNEKARLTEVADKAIQHLLDGTEPRIEKATEDRAERSASAAHCELSPLPHVNIPWNDTERFWKILEEIVPMALSLQILKAQSALSKMPQMKKWLQDEWYSDMCAYLVEGVTDRLDRNAVASVRTRSRPYFIEEGILWHQGPNGARQRCLIRSEVSQALRDVHDDRGHFGPNLTRRRLVAGAFWPEMARDVVDFIAGCWPCAS</sequence>
<dbReference type="GeneID" id="69022391"/>
<dbReference type="InterPro" id="IPR041588">
    <property type="entry name" value="Integrase_H2C2"/>
</dbReference>
<comment type="caution">
    <text evidence="2">The sequence shown here is derived from an EMBL/GenBank/DDBJ whole genome shotgun (WGS) entry which is preliminary data.</text>
</comment>
<evidence type="ECO:0000259" key="1">
    <source>
        <dbReference type="Pfam" id="PF17921"/>
    </source>
</evidence>
<dbReference type="Pfam" id="PF17921">
    <property type="entry name" value="Integrase_H2C2"/>
    <property type="match status" value="1"/>
</dbReference>
<dbReference type="EMBL" id="WVTB01000099">
    <property type="protein sequence ID" value="KAF3798304.1"/>
    <property type="molecule type" value="Genomic_DNA"/>
</dbReference>
<evidence type="ECO:0000313" key="3">
    <source>
        <dbReference type="Proteomes" id="UP000613401"/>
    </source>
</evidence>
<dbReference type="Proteomes" id="UP000613401">
    <property type="component" value="Unassembled WGS sequence"/>
</dbReference>
<proteinExistence type="predicted"/>
<protein>
    <recommendedName>
        <fullName evidence="1">Integrase zinc-binding domain-containing protein</fullName>
    </recommendedName>
</protein>
<dbReference type="AlphaFoldDB" id="A0A8H4FER7"/>